<dbReference type="InterPro" id="IPR011701">
    <property type="entry name" value="MFS"/>
</dbReference>
<evidence type="ECO:0000313" key="8">
    <source>
        <dbReference type="EMBL" id="CAD9675568.1"/>
    </source>
</evidence>
<dbReference type="InterPro" id="IPR051068">
    <property type="entry name" value="MFS_Domain-Containing_Protein"/>
</dbReference>
<feature type="transmembrane region" description="Helical" evidence="6">
    <location>
        <begin position="366"/>
        <end position="384"/>
    </location>
</feature>
<dbReference type="PANTHER" id="PTHR23510:SF64">
    <property type="entry name" value="INNER MEMBRANE TRANSPORT PROTEIN YAJR"/>
    <property type="match status" value="1"/>
</dbReference>
<dbReference type="PANTHER" id="PTHR23510">
    <property type="entry name" value="INNER MEMBRANE TRANSPORT PROTEIN YAJR"/>
    <property type="match status" value="1"/>
</dbReference>
<dbReference type="SUPFAM" id="SSF103473">
    <property type="entry name" value="MFS general substrate transporter"/>
    <property type="match status" value="1"/>
</dbReference>
<feature type="transmembrane region" description="Helical" evidence="6">
    <location>
        <begin position="733"/>
        <end position="752"/>
    </location>
</feature>
<evidence type="ECO:0000256" key="3">
    <source>
        <dbReference type="ARBA" id="ARBA00022989"/>
    </source>
</evidence>
<dbReference type="CDD" id="cd14447">
    <property type="entry name" value="SPX"/>
    <property type="match status" value="1"/>
</dbReference>
<evidence type="ECO:0000256" key="4">
    <source>
        <dbReference type="ARBA" id="ARBA00023136"/>
    </source>
</evidence>
<accession>A0A7S2RMY2</accession>
<sequence>MKFAQTLEREMIPHWREHYLDYGKLKTCIKAFSLKKEKVLRSSFNELVEVEVYKVQKFYVQQKSEIERSVVNVEHMKRIIQHEPRNRDLISRKETLLLEYHGLGNQLIELFHFLELNSTGLRKILKKFNKWVQNATGPTFLNMVTSSEESRLTDSLRQLQDYKLLEPIVKGVEVGILSLQRDLNEYVSETFTDESEDVEMSNRQYDARIYSNVPLIRYAQYTLQGSEIVQDLRGMREKMSQSSGFLAFISARSAIPFKHEFVRKQSTIYRQASTVDLLEVDGEQLLETEELYGEEADALSEYINLFSTFLYLCNYNMCLPTSAEYVQELGLLPAFSGVVVCMTPVAACISAVVYSYWSNFSFKNPLLCSSFLLVVGNLMYALAWDVRLTSWVLIGRFVCGLGGCRAINRRYIADHISIENRTRASAIFVAAGALGMSFGPFMAALFSDLEYTFMGLTFNEMTSPAFFMSGVWTVFGVFVVFFFKEPVIRQPTVVPDTAYKSSGSKRSRSFTDPEEDDESGFESSAEAVLLNKNKQPGYGTTPQRSYQAVKAEREKAAKKRKNKLITVFCCWAIFWVKLVQEALLTALSITVPDFYGWRSGRIGILMACLGVSVVPLNIFVVLLSQWYRVADDFWIKFLQVPIIIGCGVLISFSPEPPLLMRELLGMFTVFSAAQVIEGVVMSLFSKVISKKLAAGTFNSGLLATEAGTLGRAMGNAIITILGRGTSIDLQQHLYLFEGSVSVVTFLVSLYLIR</sequence>
<keyword evidence="4 6" id="KW-0472">Membrane</keyword>
<feature type="transmembrane region" description="Helical" evidence="6">
    <location>
        <begin position="466"/>
        <end position="483"/>
    </location>
</feature>
<dbReference type="GO" id="GO:0016020">
    <property type="term" value="C:membrane"/>
    <property type="evidence" value="ECO:0007669"/>
    <property type="project" value="UniProtKB-SubCell"/>
</dbReference>
<name>A0A7S2RMY2_9STRA</name>
<dbReference type="Pfam" id="PF07690">
    <property type="entry name" value="MFS_1"/>
    <property type="match status" value="1"/>
</dbReference>
<keyword evidence="3 6" id="KW-1133">Transmembrane helix</keyword>
<feature type="transmembrane region" description="Helical" evidence="6">
    <location>
        <begin position="564"/>
        <end position="590"/>
    </location>
</feature>
<dbReference type="Gene3D" id="1.20.1250.20">
    <property type="entry name" value="MFS general substrate transporter like domains"/>
    <property type="match status" value="1"/>
</dbReference>
<feature type="transmembrane region" description="Helical" evidence="6">
    <location>
        <begin position="634"/>
        <end position="652"/>
    </location>
</feature>
<evidence type="ECO:0000259" key="7">
    <source>
        <dbReference type="PROSITE" id="PS51382"/>
    </source>
</evidence>
<dbReference type="InterPro" id="IPR036259">
    <property type="entry name" value="MFS_trans_sf"/>
</dbReference>
<dbReference type="EMBL" id="HBHK01008253">
    <property type="protein sequence ID" value="CAD9675568.1"/>
    <property type="molecule type" value="Transcribed_RNA"/>
</dbReference>
<evidence type="ECO:0000256" key="5">
    <source>
        <dbReference type="SAM" id="MobiDB-lite"/>
    </source>
</evidence>
<feature type="region of interest" description="Disordered" evidence="5">
    <location>
        <begin position="497"/>
        <end position="519"/>
    </location>
</feature>
<feature type="transmembrane region" description="Helical" evidence="6">
    <location>
        <begin position="664"/>
        <end position="684"/>
    </location>
</feature>
<comment type="subcellular location">
    <subcellularLocation>
        <location evidence="1">Membrane</location>
        <topology evidence="1">Multi-pass membrane protein</topology>
    </subcellularLocation>
</comment>
<feature type="transmembrane region" description="Helical" evidence="6">
    <location>
        <begin position="390"/>
        <end position="407"/>
    </location>
</feature>
<dbReference type="Pfam" id="PF03105">
    <property type="entry name" value="SPX"/>
    <property type="match status" value="1"/>
</dbReference>
<organism evidence="8">
    <name type="scientific">Mucochytrium quahogii</name>
    <dbReference type="NCBI Taxonomy" id="96639"/>
    <lineage>
        <taxon>Eukaryota</taxon>
        <taxon>Sar</taxon>
        <taxon>Stramenopiles</taxon>
        <taxon>Bigyra</taxon>
        <taxon>Labyrinthulomycetes</taxon>
        <taxon>Thraustochytrida</taxon>
        <taxon>Thraustochytriidae</taxon>
        <taxon>Mucochytrium</taxon>
    </lineage>
</organism>
<evidence type="ECO:0000256" key="1">
    <source>
        <dbReference type="ARBA" id="ARBA00004141"/>
    </source>
</evidence>
<feature type="domain" description="SPX" evidence="7">
    <location>
        <begin position="1"/>
        <end position="142"/>
    </location>
</feature>
<dbReference type="PROSITE" id="PS51382">
    <property type="entry name" value="SPX"/>
    <property type="match status" value="1"/>
</dbReference>
<keyword evidence="2 6" id="KW-0812">Transmembrane</keyword>
<gene>
    <name evidence="8" type="ORF">QSP1433_LOCUS5113</name>
</gene>
<evidence type="ECO:0000256" key="6">
    <source>
        <dbReference type="SAM" id="Phobius"/>
    </source>
</evidence>
<feature type="transmembrane region" description="Helical" evidence="6">
    <location>
        <begin position="427"/>
        <end position="446"/>
    </location>
</feature>
<reference evidence="8" key="1">
    <citation type="submission" date="2021-01" db="EMBL/GenBank/DDBJ databases">
        <authorList>
            <person name="Corre E."/>
            <person name="Pelletier E."/>
            <person name="Niang G."/>
            <person name="Scheremetjew M."/>
            <person name="Finn R."/>
            <person name="Kale V."/>
            <person name="Holt S."/>
            <person name="Cochrane G."/>
            <person name="Meng A."/>
            <person name="Brown T."/>
            <person name="Cohen L."/>
        </authorList>
    </citation>
    <scope>NUCLEOTIDE SEQUENCE</scope>
    <source>
        <strain evidence="8">NY070348D</strain>
    </source>
</reference>
<dbReference type="AlphaFoldDB" id="A0A7S2RMY2"/>
<feature type="transmembrane region" description="Helical" evidence="6">
    <location>
        <begin position="331"/>
        <end position="354"/>
    </location>
</feature>
<dbReference type="GO" id="GO:0022857">
    <property type="term" value="F:transmembrane transporter activity"/>
    <property type="evidence" value="ECO:0007669"/>
    <property type="project" value="InterPro"/>
</dbReference>
<protein>
    <recommendedName>
        <fullName evidence="7">SPX domain-containing protein</fullName>
    </recommendedName>
</protein>
<feature type="transmembrane region" description="Helical" evidence="6">
    <location>
        <begin position="602"/>
        <end position="622"/>
    </location>
</feature>
<proteinExistence type="predicted"/>
<dbReference type="InterPro" id="IPR004331">
    <property type="entry name" value="SPX_dom"/>
</dbReference>
<evidence type="ECO:0000256" key="2">
    <source>
        <dbReference type="ARBA" id="ARBA00022692"/>
    </source>
</evidence>